<dbReference type="Proteomes" id="UP000309138">
    <property type="component" value="Unassembled WGS sequence"/>
</dbReference>
<dbReference type="Gene3D" id="3.90.226.10">
    <property type="entry name" value="2-enoyl-CoA Hydratase, Chain A, domain 1"/>
    <property type="match status" value="1"/>
</dbReference>
<proteinExistence type="predicted"/>
<evidence type="ECO:0000313" key="3">
    <source>
        <dbReference type="Proteomes" id="UP000309138"/>
    </source>
</evidence>
<dbReference type="OrthoDB" id="7059145at2"/>
<dbReference type="SUPFAM" id="SSF52096">
    <property type="entry name" value="ClpP/crotonase"/>
    <property type="match status" value="1"/>
</dbReference>
<feature type="region of interest" description="Disordered" evidence="1">
    <location>
        <begin position="1"/>
        <end position="36"/>
    </location>
</feature>
<organism evidence="2 3">
    <name type="scientific">Sphingomonas baiyangensis</name>
    <dbReference type="NCBI Taxonomy" id="2572576"/>
    <lineage>
        <taxon>Bacteria</taxon>
        <taxon>Pseudomonadati</taxon>
        <taxon>Pseudomonadota</taxon>
        <taxon>Alphaproteobacteria</taxon>
        <taxon>Sphingomonadales</taxon>
        <taxon>Sphingomonadaceae</taxon>
        <taxon>Sphingomonas</taxon>
    </lineage>
</organism>
<dbReference type="InterPro" id="IPR023562">
    <property type="entry name" value="ClpP/TepA"/>
</dbReference>
<evidence type="ECO:0000256" key="1">
    <source>
        <dbReference type="SAM" id="MobiDB-lite"/>
    </source>
</evidence>
<comment type="caution">
    <text evidence="2">The sequence shown here is derived from an EMBL/GenBank/DDBJ whole genome shotgun (WGS) entry which is preliminary data.</text>
</comment>
<accession>A0A4U1L7J6</accession>
<sequence length="222" mass="24224">MSDVSQPAPSVQPIENPLDPEIVPNDRPPSIGSANGTGINDYPLLASPHVALAGPVDHAMYTSFREQLANAPTGETTVISISTLGGDPEVARLMGDDIRLMREAQGREFLFLGKVAVYSAGATFMSAFPVDKRFLTKGTRVMIHERIMNKTIEISGPLKTCIANLKANLHEIEHSILIEEEGFRAIVEGSRVSFDDLVRRAPENWYIEADEARTLGLVLDVV</sequence>
<dbReference type="Pfam" id="PF00574">
    <property type="entry name" value="CLP_protease"/>
    <property type="match status" value="1"/>
</dbReference>
<name>A0A4U1L7J6_9SPHN</name>
<dbReference type="InterPro" id="IPR029045">
    <property type="entry name" value="ClpP/crotonase-like_dom_sf"/>
</dbReference>
<dbReference type="AlphaFoldDB" id="A0A4U1L7J6"/>
<evidence type="ECO:0000313" key="2">
    <source>
        <dbReference type="EMBL" id="TKD52320.1"/>
    </source>
</evidence>
<reference evidence="2 3" key="1">
    <citation type="submission" date="2019-04" db="EMBL/GenBank/DDBJ databases">
        <authorList>
            <person name="Yang Y."/>
            <person name="Wei D."/>
        </authorList>
    </citation>
    <scope>NUCLEOTIDE SEQUENCE [LARGE SCALE GENOMIC DNA]</scope>
    <source>
        <strain evidence="2 3">L-1-4w-11</strain>
    </source>
</reference>
<dbReference type="EMBL" id="SWKR01000002">
    <property type="protein sequence ID" value="TKD52320.1"/>
    <property type="molecule type" value="Genomic_DNA"/>
</dbReference>
<protein>
    <submittedName>
        <fullName evidence="2">Peptidase S14</fullName>
    </submittedName>
</protein>
<keyword evidence="3" id="KW-1185">Reference proteome</keyword>
<gene>
    <name evidence="2" type="ORF">FBR43_14215</name>
</gene>